<organism evidence="1 2">
    <name type="scientific">Fusarium torreyae</name>
    <dbReference type="NCBI Taxonomy" id="1237075"/>
    <lineage>
        <taxon>Eukaryota</taxon>
        <taxon>Fungi</taxon>
        <taxon>Dikarya</taxon>
        <taxon>Ascomycota</taxon>
        <taxon>Pezizomycotina</taxon>
        <taxon>Sordariomycetes</taxon>
        <taxon>Hypocreomycetidae</taxon>
        <taxon>Hypocreales</taxon>
        <taxon>Nectriaceae</taxon>
        <taxon>Fusarium</taxon>
    </lineage>
</organism>
<dbReference type="OrthoDB" id="2588190at2759"/>
<evidence type="ECO:0000313" key="2">
    <source>
        <dbReference type="Proteomes" id="UP001152049"/>
    </source>
</evidence>
<evidence type="ECO:0000313" key="1">
    <source>
        <dbReference type="EMBL" id="KAJ4264223.1"/>
    </source>
</evidence>
<dbReference type="InterPro" id="IPR014710">
    <property type="entry name" value="RmlC-like_jellyroll"/>
</dbReference>
<dbReference type="EMBL" id="JAOQAZ010000008">
    <property type="protein sequence ID" value="KAJ4264223.1"/>
    <property type="molecule type" value="Genomic_DNA"/>
</dbReference>
<sequence length="142" mass="16076">MALRIFRLEPDPEPEPMETGNFLIEISSKGPVKTTETEDGSITIFHYSPTETEVVHFRRHQNAYAAFVIYAGRFQFWNNHLGYNLRVGDFVFVPPPGFSILCAMILAENSGLRLASKEQAFRTTSTSSRITLPQPYTKGFLT</sequence>
<name>A0A9W8S3M8_9HYPO</name>
<proteinExistence type="predicted"/>
<dbReference type="Proteomes" id="UP001152049">
    <property type="component" value="Unassembled WGS sequence"/>
</dbReference>
<keyword evidence="2" id="KW-1185">Reference proteome</keyword>
<protein>
    <submittedName>
        <fullName evidence="1">Uncharacterized protein</fullName>
    </submittedName>
</protein>
<comment type="caution">
    <text evidence="1">The sequence shown here is derived from an EMBL/GenBank/DDBJ whole genome shotgun (WGS) entry which is preliminary data.</text>
</comment>
<reference evidence="1" key="1">
    <citation type="submission" date="2022-09" db="EMBL/GenBank/DDBJ databases">
        <title>Fusarium specimens isolated from Avocado Roots.</title>
        <authorList>
            <person name="Stajich J."/>
            <person name="Roper C."/>
            <person name="Heimlech-Rivalta G."/>
        </authorList>
    </citation>
    <scope>NUCLEOTIDE SEQUENCE</scope>
    <source>
        <strain evidence="1">CF00136</strain>
    </source>
</reference>
<dbReference type="Gene3D" id="2.60.120.10">
    <property type="entry name" value="Jelly Rolls"/>
    <property type="match status" value="1"/>
</dbReference>
<dbReference type="AlphaFoldDB" id="A0A9W8S3M8"/>
<accession>A0A9W8S3M8</accession>
<gene>
    <name evidence="1" type="ORF">NW762_005417</name>
</gene>